<dbReference type="GO" id="GO:0005524">
    <property type="term" value="F:ATP binding"/>
    <property type="evidence" value="ECO:0007669"/>
    <property type="project" value="UniProtKB-KW"/>
</dbReference>
<feature type="coiled-coil region" evidence="15">
    <location>
        <begin position="227"/>
        <end position="254"/>
    </location>
</feature>
<dbReference type="GO" id="GO:0006355">
    <property type="term" value="P:regulation of DNA-templated transcription"/>
    <property type="evidence" value="ECO:0007669"/>
    <property type="project" value="InterPro"/>
</dbReference>
<sequence length="584" mass="66148">MKIKTKLRLGFGFLFFIVIAFGSISLYHINQIEKRSKVILKDNYKSLQYVNQMRAELDAQNGLLNEKNRTAFGLIIAAESKNITEKGEKEAVSNLQNSFERLKVVNLSKNENDLLQSEVRLQLRNIDEVNMKAIVRKNDDAQHATQRATLFLGATAFVCFLILFTFIVNFPSFIANPLSELLVGIREISRKNYKKHLHFEGNDEFNELASAFNKMANELNRWDNSNVAEIKSEKQRIETIIEQMQDAIIGLNEKQEILFFNKVAADLLNLDPLKVVGSNAVSLGEKNELLKKILNTNQTEEALKIYTNEKESYFVLEHREIIIPNNDDQLEAVLKTSTKTVGTVYVLKNITKFKELDEAKTNFIATVSHELKTPLSSIKMSLKLLDDQRIGDMNDEQKQLVTHIKEDSDRLLKITSELLDLAQVETGNLHLNLVRTKPETIIDFAIDAVNFQAQQKEIKLNVNIEGTVAMINADVQKTTWVLVNLLSNAMRYSSAKSVVIVGLSEKNGFVEFSVRDFGKGIEEQYLKRLFERYYQVPTDGQNKSGTGLGLAISKDFIEAEKGSIYVESSIGEGSKFSFLIPVAD</sequence>
<dbReference type="Proteomes" id="UP000295668">
    <property type="component" value="Unassembled WGS sequence"/>
</dbReference>
<dbReference type="InterPro" id="IPR003661">
    <property type="entry name" value="HisK_dim/P_dom"/>
</dbReference>
<keyword evidence="10" id="KW-0418">Kinase</keyword>
<evidence type="ECO:0000256" key="7">
    <source>
        <dbReference type="ARBA" id="ARBA00022679"/>
    </source>
</evidence>
<reference evidence="20 21" key="1">
    <citation type="submission" date="2019-02" db="EMBL/GenBank/DDBJ databases">
        <title>Pedobacter sp. nov., a novel speices isolated from soil of pinguins habitat in Antarcitica.</title>
        <authorList>
            <person name="He R.-H."/>
        </authorList>
    </citation>
    <scope>NUCLEOTIDE SEQUENCE [LARGE SCALE GENOMIC DNA]</scope>
    <source>
        <strain evidence="20 21">E01020</strain>
    </source>
</reference>
<dbReference type="CDD" id="cd06225">
    <property type="entry name" value="HAMP"/>
    <property type="match status" value="1"/>
</dbReference>
<proteinExistence type="predicted"/>
<evidence type="ECO:0000256" key="14">
    <source>
        <dbReference type="ARBA" id="ARBA00023136"/>
    </source>
</evidence>
<dbReference type="InterPro" id="IPR036097">
    <property type="entry name" value="HisK_dim/P_sf"/>
</dbReference>
<evidence type="ECO:0000256" key="12">
    <source>
        <dbReference type="ARBA" id="ARBA00022989"/>
    </source>
</evidence>
<dbReference type="Pfam" id="PF00989">
    <property type="entry name" value="PAS"/>
    <property type="match status" value="1"/>
</dbReference>
<dbReference type="AlphaFoldDB" id="A0A4R5MNT9"/>
<keyword evidence="11" id="KW-0067">ATP-binding</keyword>
<evidence type="ECO:0000256" key="16">
    <source>
        <dbReference type="SAM" id="Phobius"/>
    </source>
</evidence>
<dbReference type="SMART" id="SM00091">
    <property type="entry name" value="PAS"/>
    <property type="match status" value="1"/>
</dbReference>
<dbReference type="CDD" id="cd00082">
    <property type="entry name" value="HisKA"/>
    <property type="match status" value="1"/>
</dbReference>
<evidence type="ECO:0000256" key="6">
    <source>
        <dbReference type="ARBA" id="ARBA00022553"/>
    </source>
</evidence>
<keyword evidence="8 16" id="KW-0812">Transmembrane</keyword>
<dbReference type="PROSITE" id="PS50109">
    <property type="entry name" value="HIS_KIN"/>
    <property type="match status" value="1"/>
</dbReference>
<dbReference type="PROSITE" id="PS50112">
    <property type="entry name" value="PAS"/>
    <property type="match status" value="1"/>
</dbReference>
<organism evidence="20 21">
    <name type="scientific">Pedobacter changchengzhani</name>
    <dbReference type="NCBI Taxonomy" id="2529274"/>
    <lineage>
        <taxon>Bacteria</taxon>
        <taxon>Pseudomonadati</taxon>
        <taxon>Bacteroidota</taxon>
        <taxon>Sphingobacteriia</taxon>
        <taxon>Sphingobacteriales</taxon>
        <taxon>Sphingobacteriaceae</taxon>
        <taxon>Pedobacter</taxon>
    </lineage>
</organism>
<keyword evidence="7" id="KW-0808">Transferase</keyword>
<evidence type="ECO:0000256" key="13">
    <source>
        <dbReference type="ARBA" id="ARBA00023012"/>
    </source>
</evidence>
<comment type="subcellular location">
    <subcellularLocation>
        <location evidence="3">Cell membrane</location>
    </subcellularLocation>
    <subcellularLocation>
        <location evidence="2">Membrane</location>
        <topology evidence="2">Multi-pass membrane protein</topology>
    </subcellularLocation>
</comment>
<evidence type="ECO:0000256" key="9">
    <source>
        <dbReference type="ARBA" id="ARBA00022741"/>
    </source>
</evidence>
<dbReference type="Gene3D" id="3.30.450.20">
    <property type="entry name" value="PAS domain"/>
    <property type="match status" value="1"/>
</dbReference>
<protein>
    <recommendedName>
        <fullName evidence="4">histidine kinase</fullName>
        <ecNumber evidence="4">2.7.13.3</ecNumber>
    </recommendedName>
</protein>
<dbReference type="Pfam" id="PF00512">
    <property type="entry name" value="HisKA"/>
    <property type="match status" value="1"/>
</dbReference>
<evidence type="ECO:0000256" key="5">
    <source>
        <dbReference type="ARBA" id="ARBA00022475"/>
    </source>
</evidence>
<dbReference type="SMART" id="SM00387">
    <property type="entry name" value="HATPase_c"/>
    <property type="match status" value="1"/>
</dbReference>
<feature type="domain" description="Histidine kinase" evidence="17">
    <location>
        <begin position="366"/>
        <end position="584"/>
    </location>
</feature>
<gene>
    <name evidence="20" type="ORF">EZJ43_06870</name>
</gene>
<dbReference type="InterPro" id="IPR003594">
    <property type="entry name" value="HATPase_dom"/>
</dbReference>
<dbReference type="SMART" id="SM00388">
    <property type="entry name" value="HisKA"/>
    <property type="match status" value="1"/>
</dbReference>
<dbReference type="InterPro" id="IPR036890">
    <property type="entry name" value="HATPase_C_sf"/>
</dbReference>
<keyword evidence="13" id="KW-0902">Two-component regulatory system</keyword>
<keyword evidence="12 16" id="KW-1133">Transmembrane helix</keyword>
<evidence type="ECO:0000259" key="19">
    <source>
        <dbReference type="PROSITE" id="PS50885"/>
    </source>
</evidence>
<dbReference type="InterPro" id="IPR003660">
    <property type="entry name" value="HAMP_dom"/>
</dbReference>
<dbReference type="SUPFAM" id="SSF158472">
    <property type="entry name" value="HAMP domain-like"/>
    <property type="match status" value="1"/>
</dbReference>
<keyword evidence="6" id="KW-0597">Phosphoprotein</keyword>
<keyword evidence="14 16" id="KW-0472">Membrane</keyword>
<dbReference type="InterPro" id="IPR013767">
    <property type="entry name" value="PAS_fold"/>
</dbReference>
<evidence type="ECO:0000256" key="4">
    <source>
        <dbReference type="ARBA" id="ARBA00012438"/>
    </source>
</evidence>
<dbReference type="InterPro" id="IPR004358">
    <property type="entry name" value="Sig_transdc_His_kin-like_C"/>
</dbReference>
<dbReference type="InterPro" id="IPR024478">
    <property type="entry name" value="HlyB_4HB_MCP"/>
</dbReference>
<keyword evidence="5" id="KW-1003">Cell membrane</keyword>
<evidence type="ECO:0000256" key="10">
    <source>
        <dbReference type="ARBA" id="ARBA00022777"/>
    </source>
</evidence>
<feature type="transmembrane region" description="Helical" evidence="16">
    <location>
        <begin position="150"/>
        <end position="170"/>
    </location>
</feature>
<dbReference type="InterPro" id="IPR000014">
    <property type="entry name" value="PAS"/>
</dbReference>
<dbReference type="GO" id="GO:0005886">
    <property type="term" value="C:plasma membrane"/>
    <property type="evidence" value="ECO:0007669"/>
    <property type="project" value="UniProtKB-SubCell"/>
</dbReference>
<keyword evidence="21" id="KW-1185">Reference proteome</keyword>
<dbReference type="GO" id="GO:0030295">
    <property type="term" value="F:protein kinase activator activity"/>
    <property type="evidence" value="ECO:0007669"/>
    <property type="project" value="TreeGrafter"/>
</dbReference>
<evidence type="ECO:0000313" key="21">
    <source>
        <dbReference type="Proteomes" id="UP000295668"/>
    </source>
</evidence>
<dbReference type="GO" id="GO:0007234">
    <property type="term" value="P:osmosensory signaling via phosphorelay pathway"/>
    <property type="evidence" value="ECO:0007669"/>
    <property type="project" value="TreeGrafter"/>
</dbReference>
<comment type="catalytic activity">
    <reaction evidence="1">
        <text>ATP + protein L-histidine = ADP + protein N-phospho-L-histidine.</text>
        <dbReference type="EC" id="2.7.13.3"/>
    </reaction>
</comment>
<accession>A0A4R5MNT9</accession>
<dbReference type="PRINTS" id="PR00344">
    <property type="entry name" value="BCTRLSENSOR"/>
</dbReference>
<feature type="transmembrane region" description="Helical" evidence="16">
    <location>
        <begin position="12"/>
        <end position="29"/>
    </location>
</feature>
<dbReference type="PANTHER" id="PTHR42878:SF7">
    <property type="entry name" value="SENSOR HISTIDINE KINASE GLRK"/>
    <property type="match status" value="1"/>
</dbReference>
<name>A0A4R5MNT9_9SPHI</name>
<evidence type="ECO:0000259" key="18">
    <source>
        <dbReference type="PROSITE" id="PS50112"/>
    </source>
</evidence>
<dbReference type="SUPFAM" id="SSF55785">
    <property type="entry name" value="PYP-like sensor domain (PAS domain)"/>
    <property type="match status" value="1"/>
</dbReference>
<dbReference type="Gene3D" id="1.10.287.130">
    <property type="match status" value="1"/>
</dbReference>
<dbReference type="Pfam" id="PF02518">
    <property type="entry name" value="HATPase_c"/>
    <property type="match status" value="1"/>
</dbReference>
<dbReference type="SUPFAM" id="SSF55874">
    <property type="entry name" value="ATPase domain of HSP90 chaperone/DNA topoisomerase II/histidine kinase"/>
    <property type="match status" value="1"/>
</dbReference>
<dbReference type="InterPro" id="IPR035965">
    <property type="entry name" value="PAS-like_dom_sf"/>
</dbReference>
<keyword evidence="9" id="KW-0547">Nucleotide-binding</keyword>
<dbReference type="SUPFAM" id="SSF47384">
    <property type="entry name" value="Homodimeric domain of signal transducing histidine kinase"/>
    <property type="match status" value="1"/>
</dbReference>
<evidence type="ECO:0000256" key="8">
    <source>
        <dbReference type="ARBA" id="ARBA00022692"/>
    </source>
</evidence>
<dbReference type="FunFam" id="3.30.565.10:FF:000023">
    <property type="entry name" value="PAS domain-containing sensor histidine kinase"/>
    <property type="match status" value="1"/>
</dbReference>
<dbReference type="GO" id="GO:0000156">
    <property type="term" value="F:phosphorelay response regulator activity"/>
    <property type="evidence" value="ECO:0007669"/>
    <property type="project" value="TreeGrafter"/>
</dbReference>
<dbReference type="Pfam" id="PF12729">
    <property type="entry name" value="4HB_MCP_1"/>
    <property type="match status" value="1"/>
</dbReference>
<keyword evidence="15" id="KW-0175">Coiled coil</keyword>
<feature type="domain" description="PAS" evidence="18">
    <location>
        <begin position="233"/>
        <end position="281"/>
    </location>
</feature>
<dbReference type="EC" id="2.7.13.3" evidence="4"/>
<dbReference type="OrthoDB" id="9813151at2"/>
<feature type="domain" description="HAMP" evidence="19">
    <location>
        <begin position="172"/>
        <end position="224"/>
    </location>
</feature>
<dbReference type="PROSITE" id="PS50885">
    <property type="entry name" value="HAMP"/>
    <property type="match status" value="1"/>
</dbReference>
<dbReference type="Gene3D" id="3.30.565.10">
    <property type="entry name" value="Histidine kinase-like ATPase, C-terminal domain"/>
    <property type="match status" value="1"/>
</dbReference>
<evidence type="ECO:0000256" key="11">
    <source>
        <dbReference type="ARBA" id="ARBA00022840"/>
    </source>
</evidence>
<evidence type="ECO:0000259" key="17">
    <source>
        <dbReference type="PROSITE" id="PS50109"/>
    </source>
</evidence>
<dbReference type="RefSeq" id="WP_133261941.1">
    <property type="nucleotide sequence ID" value="NZ_SJCY01000003.1"/>
</dbReference>
<dbReference type="Pfam" id="PF00672">
    <property type="entry name" value="HAMP"/>
    <property type="match status" value="1"/>
</dbReference>
<dbReference type="SMART" id="SM00304">
    <property type="entry name" value="HAMP"/>
    <property type="match status" value="1"/>
</dbReference>
<evidence type="ECO:0000256" key="1">
    <source>
        <dbReference type="ARBA" id="ARBA00000085"/>
    </source>
</evidence>
<dbReference type="GO" id="GO:0000155">
    <property type="term" value="F:phosphorelay sensor kinase activity"/>
    <property type="evidence" value="ECO:0007669"/>
    <property type="project" value="InterPro"/>
</dbReference>
<evidence type="ECO:0000256" key="15">
    <source>
        <dbReference type="SAM" id="Coils"/>
    </source>
</evidence>
<evidence type="ECO:0000313" key="20">
    <source>
        <dbReference type="EMBL" id="TDG36995.1"/>
    </source>
</evidence>
<dbReference type="InterPro" id="IPR005467">
    <property type="entry name" value="His_kinase_dom"/>
</dbReference>
<evidence type="ECO:0000256" key="2">
    <source>
        <dbReference type="ARBA" id="ARBA00004141"/>
    </source>
</evidence>
<comment type="caution">
    <text evidence="20">The sequence shown here is derived from an EMBL/GenBank/DDBJ whole genome shotgun (WGS) entry which is preliminary data.</text>
</comment>
<dbReference type="EMBL" id="SJCY01000003">
    <property type="protein sequence ID" value="TDG36995.1"/>
    <property type="molecule type" value="Genomic_DNA"/>
</dbReference>
<evidence type="ECO:0000256" key="3">
    <source>
        <dbReference type="ARBA" id="ARBA00004236"/>
    </source>
</evidence>
<dbReference type="PANTHER" id="PTHR42878">
    <property type="entry name" value="TWO-COMPONENT HISTIDINE KINASE"/>
    <property type="match status" value="1"/>
</dbReference>
<dbReference type="InterPro" id="IPR050351">
    <property type="entry name" value="BphY/WalK/GraS-like"/>
</dbReference>
<dbReference type="Gene3D" id="6.10.340.10">
    <property type="match status" value="1"/>
</dbReference>